<comment type="caution">
    <text evidence="1">The sequence shown here is derived from an EMBL/GenBank/DDBJ whole genome shotgun (WGS) entry which is preliminary data.</text>
</comment>
<protein>
    <submittedName>
        <fullName evidence="1">Uncharacterized protein</fullName>
    </submittedName>
</protein>
<dbReference type="RefSeq" id="WP_201924590.1">
    <property type="nucleotide sequence ID" value="NZ_BAABAX010000013.1"/>
</dbReference>
<gene>
    <name evidence="1" type="ORF">JJQ60_21165</name>
</gene>
<proteinExistence type="predicted"/>
<evidence type="ECO:0000313" key="1">
    <source>
        <dbReference type="EMBL" id="MBL0686051.1"/>
    </source>
</evidence>
<accession>A0A937DDI1</accession>
<dbReference type="AlphaFoldDB" id="A0A937DDI1"/>
<evidence type="ECO:0000313" key="2">
    <source>
        <dbReference type="Proteomes" id="UP000651057"/>
    </source>
</evidence>
<reference evidence="1" key="1">
    <citation type="submission" date="2021-01" db="EMBL/GenBank/DDBJ databases">
        <authorList>
            <person name="Zhong Y.L."/>
        </authorList>
    </citation>
    <scope>NUCLEOTIDE SEQUENCE</scope>
    <source>
        <strain evidence="1">KCTC 23302</strain>
    </source>
</reference>
<dbReference type="EMBL" id="JAERQJ010000017">
    <property type="protein sequence ID" value="MBL0686051.1"/>
    <property type="molecule type" value="Genomic_DNA"/>
</dbReference>
<name>A0A937DDI1_9FLAO</name>
<dbReference type="Proteomes" id="UP000651057">
    <property type="component" value="Unassembled WGS sequence"/>
</dbReference>
<keyword evidence="2" id="KW-1185">Reference proteome</keyword>
<organism evidence="1 2">
    <name type="scientific">Aquimarina mytili</name>
    <dbReference type="NCBI Taxonomy" id="874423"/>
    <lineage>
        <taxon>Bacteria</taxon>
        <taxon>Pseudomonadati</taxon>
        <taxon>Bacteroidota</taxon>
        <taxon>Flavobacteriia</taxon>
        <taxon>Flavobacteriales</taxon>
        <taxon>Flavobacteriaceae</taxon>
        <taxon>Aquimarina</taxon>
    </lineage>
</organism>
<sequence>MMKKAIKLLETGDLARCFSFTYTKYLLVIGEHFQNVNYSEIKALNLYDMKYEYIQGDFIVEKYEGELPDLPKQNLEIALEKLKTKV</sequence>